<evidence type="ECO:0000259" key="8">
    <source>
        <dbReference type="PROSITE" id="PS51324"/>
    </source>
</evidence>
<keyword evidence="3" id="KW-0285">Flavoprotein</keyword>
<dbReference type="EC" id="1.8.3.2" evidence="2"/>
<keyword evidence="5" id="KW-0560">Oxidoreductase</keyword>
<dbReference type="SUPFAM" id="SSF69000">
    <property type="entry name" value="FAD-dependent thiol oxidase"/>
    <property type="match status" value="1"/>
</dbReference>
<organism evidence="9">
    <name type="scientific">viral metagenome</name>
    <dbReference type="NCBI Taxonomy" id="1070528"/>
    <lineage>
        <taxon>unclassified sequences</taxon>
        <taxon>metagenomes</taxon>
        <taxon>organismal metagenomes</taxon>
    </lineage>
</organism>
<evidence type="ECO:0000256" key="2">
    <source>
        <dbReference type="ARBA" id="ARBA00012512"/>
    </source>
</evidence>
<evidence type="ECO:0000256" key="5">
    <source>
        <dbReference type="ARBA" id="ARBA00023002"/>
    </source>
</evidence>
<keyword evidence="7" id="KW-0812">Transmembrane</keyword>
<evidence type="ECO:0000256" key="4">
    <source>
        <dbReference type="ARBA" id="ARBA00022827"/>
    </source>
</evidence>
<dbReference type="InterPro" id="IPR017905">
    <property type="entry name" value="ERV/ALR_sulphydryl_oxidase"/>
</dbReference>
<dbReference type="AlphaFoldDB" id="A0A6C0HD43"/>
<reference evidence="9" key="1">
    <citation type="journal article" date="2020" name="Nature">
        <title>Giant virus diversity and host interactions through global metagenomics.</title>
        <authorList>
            <person name="Schulz F."/>
            <person name="Roux S."/>
            <person name="Paez-Espino D."/>
            <person name="Jungbluth S."/>
            <person name="Walsh D.A."/>
            <person name="Denef V.J."/>
            <person name="McMahon K.D."/>
            <person name="Konstantinidis K.T."/>
            <person name="Eloe-Fadrosh E.A."/>
            <person name="Kyrpides N.C."/>
            <person name="Woyke T."/>
        </authorList>
    </citation>
    <scope>NUCLEOTIDE SEQUENCE</scope>
    <source>
        <strain evidence="9">GVMAG-M-3300023179-91</strain>
    </source>
</reference>
<sequence>MNRMQNAQYKLDPKVWGPHYWFFLHTVTMCYPLRPNTITKKKYYEFVHNIPMFIPIEGIATYFSKLLDEYPVTPYLDTRDTFIRWMHFIHNKINEKLEKPKISLNQFYINYYEEYKPKDVKMKEYYKMRGRIIYFVLILLVACLIYYLYNK</sequence>
<dbReference type="Pfam" id="PF04777">
    <property type="entry name" value="Evr1_Alr"/>
    <property type="match status" value="1"/>
</dbReference>
<feature type="transmembrane region" description="Helical" evidence="7">
    <location>
        <begin position="132"/>
        <end position="149"/>
    </location>
</feature>
<keyword evidence="4" id="KW-0274">FAD</keyword>
<dbReference type="GO" id="GO:0005739">
    <property type="term" value="C:mitochondrion"/>
    <property type="evidence" value="ECO:0007669"/>
    <property type="project" value="TreeGrafter"/>
</dbReference>
<evidence type="ECO:0000256" key="7">
    <source>
        <dbReference type="SAM" id="Phobius"/>
    </source>
</evidence>
<evidence type="ECO:0000256" key="3">
    <source>
        <dbReference type="ARBA" id="ARBA00022630"/>
    </source>
</evidence>
<keyword evidence="7" id="KW-1133">Transmembrane helix</keyword>
<dbReference type="GO" id="GO:0050660">
    <property type="term" value="F:flavin adenine dinucleotide binding"/>
    <property type="evidence" value="ECO:0007669"/>
    <property type="project" value="TreeGrafter"/>
</dbReference>
<proteinExistence type="predicted"/>
<dbReference type="InterPro" id="IPR036774">
    <property type="entry name" value="ERV/ALR_sulphydryl_oxid_sf"/>
</dbReference>
<keyword evidence="6" id="KW-1015">Disulfide bond</keyword>
<dbReference type="GO" id="GO:0016971">
    <property type="term" value="F:flavin-dependent sulfhydryl oxidase activity"/>
    <property type="evidence" value="ECO:0007669"/>
    <property type="project" value="InterPro"/>
</dbReference>
<name>A0A6C0HD43_9ZZZZ</name>
<accession>A0A6C0HD43</accession>
<protein>
    <recommendedName>
        <fullName evidence="2">thiol oxidase</fullName>
        <ecNumber evidence="2">1.8.3.2</ecNumber>
    </recommendedName>
</protein>
<keyword evidence="7" id="KW-0472">Membrane</keyword>
<comment type="cofactor">
    <cofactor evidence="1">
        <name>FAD</name>
        <dbReference type="ChEBI" id="CHEBI:57692"/>
    </cofactor>
</comment>
<evidence type="ECO:0000256" key="6">
    <source>
        <dbReference type="ARBA" id="ARBA00023157"/>
    </source>
</evidence>
<dbReference type="EMBL" id="MN739929">
    <property type="protein sequence ID" value="QHT78065.1"/>
    <property type="molecule type" value="Genomic_DNA"/>
</dbReference>
<evidence type="ECO:0000256" key="1">
    <source>
        <dbReference type="ARBA" id="ARBA00001974"/>
    </source>
</evidence>
<feature type="domain" description="ERV/ALR sulfhydryl oxidase" evidence="8">
    <location>
        <begin position="9"/>
        <end position="112"/>
    </location>
</feature>
<dbReference type="PANTHER" id="PTHR12645:SF0">
    <property type="entry name" value="FAD-LINKED SULFHYDRYL OXIDASE ALR"/>
    <property type="match status" value="1"/>
</dbReference>
<dbReference type="Gene3D" id="1.20.120.310">
    <property type="entry name" value="ERV/ALR sulfhydryl oxidase domain"/>
    <property type="match status" value="1"/>
</dbReference>
<dbReference type="PANTHER" id="PTHR12645">
    <property type="entry name" value="ALR/ERV"/>
    <property type="match status" value="1"/>
</dbReference>
<evidence type="ECO:0000313" key="9">
    <source>
        <dbReference type="EMBL" id="QHT78065.1"/>
    </source>
</evidence>
<dbReference type="InterPro" id="IPR039799">
    <property type="entry name" value="ALR/ERV"/>
</dbReference>
<dbReference type="PROSITE" id="PS51324">
    <property type="entry name" value="ERV_ALR"/>
    <property type="match status" value="1"/>
</dbReference>